<keyword evidence="1" id="KW-0812">Transmembrane</keyword>
<feature type="transmembrane region" description="Helical" evidence="1">
    <location>
        <begin position="257"/>
        <end position="275"/>
    </location>
</feature>
<accession>A0A382MXE8</accession>
<organism evidence="2">
    <name type="scientific">marine metagenome</name>
    <dbReference type="NCBI Taxonomy" id="408172"/>
    <lineage>
        <taxon>unclassified sequences</taxon>
        <taxon>metagenomes</taxon>
        <taxon>ecological metagenomes</taxon>
    </lineage>
</organism>
<protein>
    <recommendedName>
        <fullName evidence="3">DUF2007 domain-containing protein</fullName>
    </recommendedName>
</protein>
<keyword evidence="1" id="KW-1133">Transmembrane helix</keyword>
<keyword evidence="1" id="KW-0472">Membrane</keyword>
<dbReference type="AlphaFoldDB" id="A0A382MXE8"/>
<proteinExistence type="predicted"/>
<sequence>MQKNLIEIYSTLDQWNAQLIQTQLSREGIQSLTERRQNTSGGREIALFVGLEDEANAKEIVSHIDLVIVDSNLETEMVSGQEAAMEESEIPQITPADVSYITIADRGEIGKVVHHVGLGYELQVGLEPYYTVDEDQWEEFTDFSAQRQEFSILLRHEYPELFKWLKGHKMMLEFIRLIESTYRDVPPLRSRQEQDDKRRFHLSKSTLIGFMFSLVALLAINADFHLLSCLIVMIFSIAVSIISACRIFKKSGRSRELAVPILALLIAGIGLLVLVQKQTSSRLEEGTPRLSEKSKQNLAK</sequence>
<feature type="transmembrane region" description="Helical" evidence="1">
    <location>
        <begin position="225"/>
        <end position="245"/>
    </location>
</feature>
<gene>
    <name evidence="2" type="ORF">METZ01_LOCUS306488</name>
</gene>
<evidence type="ECO:0008006" key="3">
    <source>
        <dbReference type="Google" id="ProtNLM"/>
    </source>
</evidence>
<evidence type="ECO:0000313" key="2">
    <source>
        <dbReference type="EMBL" id="SVC53634.1"/>
    </source>
</evidence>
<evidence type="ECO:0000256" key="1">
    <source>
        <dbReference type="SAM" id="Phobius"/>
    </source>
</evidence>
<dbReference type="EMBL" id="UINC01096610">
    <property type="protein sequence ID" value="SVC53634.1"/>
    <property type="molecule type" value="Genomic_DNA"/>
</dbReference>
<name>A0A382MXE8_9ZZZZ</name>
<feature type="transmembrane region" description="Helical" evidence="1">
    <location>
        <begin position="200"/>
        <end position="219"/>
    </location>
</feature>
<reference evidence="2" key="1">
    <citation type="submission" date="2018-05" db="EMBL/GenBank/DDBJ databases">
        <authorList>
            <person name="Lanie J.A."/>
            <person name="Ng W.-L."/>
            <person name="Kazmierczak K.M."/>
            <person name="Andrzejewski T.M."/>
            <person name="Davidsen T.M."/>
            <person name="Wayne K.J."/>
            <person name="Tettelin H."/>
            <person name="Glass J.I."/>
            <person name="Rusch D."/>
            <person name="Podicherti R."/>
            <person name="Tsui H.-C.T."/>
            <person name="Winkler M.E."/>
        </authorList>
    </citation>
    <scope>NUCLEOTIDE SEQUENCE</scope>
</reference>